<dbReference type="SMART" id="SM00382">
    <property type="entry name" value="AAA"/>
    <property type="match status" value="1"/>
</dbReference>
<dbReference type="InterPro" id="IPR028350">
    <property type="entry name" value="DNAC/IstB-like"/>
</dbReference>
<name>A0A662D8M6_UNCAE</name>
<sequence>MSQLQEERIRKLCQDLDLFTITEVHIHLAEEASKENWTYLDFLEKLLDEEVSEKFRRRVKVKTQMAGFPYIKTLAQFDFSFQPSVDKRKIKELSTLKFIEEKENVIFLGPPGVGKTHLAIALGILAIEAGLSVYFTKLHNMIYNLTQGKKEGRVKQKMASYRRFPLLIVDEIGYLSLNREEAALFFQLVSERYEKGSMILTSNRSYGFWGDIFPDNIITAAILDRILHHSTTINIKGESYRLKDKKRAGLVSEKILLGAGKKVESE</sequence>
<gene>
    <name evidence="5" type="ORF">DRJ04_09630</name>
</gene>
<dbReference type="PIRSF" id="PIRSF003073">
    <property type="entry name" value="DNAC_TnpB_IstB"/>
    <property type="match status" value="1"/>
</dbReference>
<dbReference type="InterPro" id="IPR047661">
    <property type="entry name" value="IstB"/>
</dbReference>
<dbReference type="CDD" id="cd00009">
    <property type="entry name" value="AAA"/>
    <property type="match status" value="1"/>
</dbReference>
<proteinExistence type="inferred from homology"/>
<dbReference type="AlphaFoldDB" id="A0A662D8M6"/>
<comment type="caution">
    <text evidence="5">The sequence shown here is derived from an EMBL/GenBank/DDBJ whole genome shotgun (WGS) entry which is preliminary data.</text>
</comment>
<dbReference type="InterPro" id="IPR027417">
    <property type="entry name" value="P-loop_NTPase"/>
</dbReference>
<evidence type="ECO:0000259" key="4">
    <source>
        <dbReference type="SMART" id="SM00382"/>
    </source>
</evidence>
<evidence type="ECO:0000256" key="1">
    <source>
        <dbReference type="ARBA" id="ARBA00008059"/>
    </source>
</evidence>
<evidence type="ECO:0000256" key="3">
    <source>
        <dbReference type="ARBA" id="ARBA00022840"/>
    </source>
</evidence>
<protein>
    <recommendedName>
        <fullName evidence="4">AAA+ ATPase domain-containing protein</fullName>
    </recommendedName>
</protein>
<organism evidence="5 6">
    <name type="scientific">Aerophobetes bacterium</name>
    <dbReference type="NCBI Taxonomy" id="2030807"/>
    <lineage>
        <taxon>Bacteria</taxon>
        <taxon>Candidatus Aerophobota</taxon>
    </lineage>
</organism>
<feature type="domain" description="AAA+ ATPase" evidence="4">
    <location>
        <begin position="101"/>
        <end position="234"/>
    </location>
</feature>
<dbReference type="InterPro" id="IPR003593">
    <property type="entry name" value="AAA+_ATPase"/>
</dbReference>
<accession>A0A662D8M6</accession>
<dbReference type="InterPro" id="IPR002611">
    <property type="entry name" value="IstB_ATP-bd"/>
</dbReference>
<dbReference type="EMBL" id="QMQA01000349">
    <property type="protein sequence ID" value="RLE09784.1"/>
    <property type="molecule type" value="Genomic_DNA"/>
</dbReference>
<dbReference type="GO" id="GO:0006260">
    <property type="term" value="P:DNA replication"/>
    <property type="evidence" value="ECO:0007669"/>
    <property type="project" value="TreeGrafter"/>
</dbReference>
<dbReference type="NCBIfam" id="NF006616">
    <property type="entry name" value="PRK09183.1"/>
    <property type="match status" value="1"/>
</dbReference>
<dbReference type="Pfam" id="PF01695">
    <property type="entry name" value="IstB_IS21"/>
    <property type="match status" value="1"/>
</dbReference>
<dbReference type="Proteomes" id="UP000280417">
    <property type="component" value="Unassembled WGS sequence"/>
</dbReference>
<dbReference type="GO" id="GO:0005524">
    <property type="term" value="F:ATP binding"/>
    <property type="evidence" value="ECO:0007669"/>
    <property type="project" value="UniProtKB-KW"/>
</dbReference>
<dbReference type="PANTHER" id="PTHR30050">
    <property type="entry name" value="CHROMOSOMAL REPLICATION INITIATOR PROTEIN DNAA"/>
    <property type="match status" value="1"/>
</dbReference>
<dbReference type="InterPro" id="IPR001270">
    <property type="entry name" value="ClpA/B"/>
</dbReference>
<comment type="similarity">
    <text evidence="1">Belongs to the IS21/IS1162 putative ATP-binding protein family.</text>
</comment>
<dbReference type="Gene3D" id="3.40.50.300">
    <property type="entry name" value="P-loop containing nucleotide triphosphate hydrolases"/>
    <property type="match status" value="1"/>
</dbReference>
<evidence type="ECO:0000313" key="6">
    <source>
        <dbReference type="Proteomes" id="UP000280417"/>
    </source>
</evidence>
<dbReference type="PRINTS" id="PR00300">
    <property type="entry name" value="CLPPROTEASEA"/>
</dbReference>
<keyword evidence="3" id="KW-0067">ATP-binding</keyword>
<keyword evidence="2" id="KW-0547">Nucleotide-binding</keyword>
<dbReference type="SUPFAM" id="SSF52540">
    <property type="entry name" value="P-loop containing nucleoside triphosphate hydrolases"/>
    <property type="match status" value="1"/>
</dbReference>
<evidence type="ECO:0000256" key="2">
    <source>
        <dbReference type="ARBA" id="ARBA00022741"/>
    </source>
</evidence>
<reference evidence="5 6" key="1">
    <citation type="submission" date="2018-06" db="EMBL/GenBank/DDBJ databases">
        <title>Extensive metabolic versatility and redundancy in microbially diverse, dynamic hydrothermal sediments.</title>
        <authorList>
            <person name="Dombrowski N."/>
            <person name="Teske A."/>
            <person name="Baker B.J."/>
        </authorList>
    </citation>
    <scope>NUCLEOTIDE SEQUENCE [LARGE SCALE GENOMIC DNA]</scope>
    <source>
        <strain evidence="5">B3_G15</strain>
    </source>
</reference>
<evidence type="ECO:0000313" key="5">
    <source>
        <dbReference type="EMBL" id="RLE09784.1"/>
    </source>
</evidence>
<dbReference type="NCBIfam" id="NF038214">
    <property type="entry name" value="IS21_help_AAA"/>
    <property type="match status" value="1"/>
</dbReference>
<dbReference type="PANTHER" id="PTHR30050:SF4">
    <property type="entry name" value="ATP-BINDING PROTEIN RV3427C IN INSERTION SEQUENCE-RELATED"/>
    <property type="match status" value="1"/>
</dbReference>